<dbReference type="InterPro" id="IPR017972">
    <property type="entry name" value="Cyt_P450_CS"/>
</dbReference>
<reference evidence="9 10" key="1">
    <citation type="submission" date="2013-03" db="EMBL/GenBank/DDBJ databases">
        <title>The Genome Sequence of Exophiala aquamarina CBS 119918.</title>
        <authorList>
            <consortium name="The Broad Institute Genomics Platform"/>
            <person name="Cuomo C."/>
            <person name="de Hoog S."/>
            <person name="Gorbushina A."/>
            <person name="Walker B."/>
            <person name="Young S.K."/>
            <person name="Zeng Q."/>
            <person name="Gargeya S."/>
            <person name="Fitzgerald M."/>
            <person name="Haas B."/>
            <person name="Abouelleil A."/>
            <person name="Allen A.W."/>
            <person name="Alvarado L."/>
            <person name="Arachchi H.M."/>
            <person name="Berlin A.M."/>
            <person name="Chapman S.B."/>
            <person name="Gainer-Dewar J."/>
            <person name="Goldberg J."/>
            <person name="Griggs A."/>
            <person name="Gujja S."/>
            <person name="Hansen M."/>
            <person name="Howarth C."/>
            <person name="Imamovic A."/>
            <person name="Ireland A."/>
            <person name="Larimer J."/>
            <person name="McCowan C."/>
            <person name="Murphy C."/>
            <person name="Pearson M."/>
            <person name="Poon T.W."/>
            <person name="Priest M."/>
            <person name="Roberts A."/>
            <person name="Saif S."/>
            <person name="Shea T."/>
            <person name="Sisk P."/>
            <person name="Sykes S."/>
            <person name="Wortman J."/>
            <person name="Nusbaum C."/>
            <person name="Birren B."/>
        </authorList>
    </citation>
    <scope>NUCLEOTIDE SEQUENCE [LARGE SCALE GENOMIC DNA]</scope>
    <source>
        <strain evidence="9 10">CBS 119918</strain>
    </source>
</reference>
<dbReference type="EMBL" id="AMGV01000008">
    <property type="protein sequence ID" value="KEF55265.1"/>
    <property type="molecule type" value="Genomic_DNA"/>
</dbReference>
<evidence type="ECO:0000256" key="6">
    <source>
        <dbReference type="ARBA" id="ARBA00023242"/>
    </source>
</evidence>
<dbReference type="STRING" id="1182545.A0A072PIF6"/>
<evidence type="ECO:0000256" key="5">
    <source>
        <dbReference type="ARBA" id="ARBA00023004"/>
    </source>
</evidence>
<feature type="compositionally biased region" description="Basic and acidic residues" evidence="7">
    <location>
        <begin position="1111"/>
        <end position="1121"/>
    </location>
</feature>
<dbReference type="PANTHER" id="PTHR24305">
    <property type="entry name" value="CYTOCHROME P450"/>
    <property type="match status" value="1"/>
</dbReference>
<keyword evidence="6" id="KW-0539">Nucleus</keyword>
<dbReference type="GO" id="GO:0005506">
    <property type="term" value="F:iron ion binding"/>
    <property type="evidence" value="ECO:0007669"/>
    <property type="project" value="InterPro"/>
</dbReference>
<feature type="domain" description="Xylanolytic transcriptional activator regulatory" evidence="8">
    <location>
        <begin position="771"/>
        <end position="850"/>
    </location>
</feature>
<evidence type="ECO:0000256" key="3">
    <source>
        <dbReference type="ARBA" id="ARBA00022723"/>
    </source>
</evidence>
<keyword evidence="4" id="KW-0560">Oxidoreductase</keyword>
<evidence type="ECO:0000259" key="8">
    <source>
        <dbReference type="SMART" id="SM00906"/>
    </source>
</evidence>
<dbReference type="RefSeq" id="XP_013257855.1">
    <property type="nucleotide sequence ID" value="XM_013402401.1"/>
</dbReference>
<gene>
    <name evidence="9" type="ORF">A1O9_08919</name>
</gene>
<dbReference type="InterPro" id="IPR007219">
    <property type="entry name" value="XnlR_reg_dom"/>
</dbReference>
<dbReference type="Pfam" id="PF00067">
    <property type="entry name" value="p450"/>
    <property type="match status" value="1"/>
</dbReference>
<dbReference type="GO" id="GO:0008270">
    <property type="term" value="F:zinc ion binding"/>
    <property type="evidence" value="ECO:0007669"/>
    <property type="project" value="InterPro"/>
</dbReference>
<dbReference type="PRINTS" id="PR00385">
    <property type="entry name" value="P450"/>
</dbReference>
<dbReference type="InterPro" id="IPR001128">
    <property type="entry name" value="Cyt_P450"/>
</dbReference>
<comment type="similarity">
    <text evidence="2">Belongs to the cytochrome P450 family.</text>
</comment>
<dbReference type="GO" id="GO:0016705">
    <property type="term" value="F:oxidoreductase activity, acting on paired donors, with incorporation or reduction of molecular oxygen"/>
    <property type="evidence" value="ECO:0007669"/>
    <property type="project" value="InterPro"/>
</dbReference>
<protein>
    <recommendedName>
        <fullName evidence="8">Xylanolytic transcriptional activator regulatory domain-containing protein</fullName>
    </recommendedName>
</protein>
<dbReference type="SUPFAM" id="SSF48264">
    <property type="entry name" value="Cytochrome P450"/>
    <property type="match status" value="1"/>
</dbReference>
<dbReference type="GO" id="GO:0004497">
    <property type="term" value="F:monooxygenase activity"/>
    <property type="evidence" value="ECO:0007669"/>
    <property type="project" value="InterPro"/>
</dbReference>
<keyword evidence="5" id="KW-0408">Iron</keyword>
<dbReference type="VEuPathDB" id="FungiDB:A1O9_08919"/>
<dbReference type="PANTHER" id="PTHR24305:SF166">
    <property type="entry name" value="CYTOCHROME P450 12A4, MITOCHONDRIAL-RELATED"/>
    <property type="match status" value="1"/>
</dbReference>
<evidence type="ECO:0000256" key="7">
    <source>
        <dbReference type="SAM" id="MobiDB-lite"/>
    </source>
</evidence>
<dbReference type="HOGENOM" id="CLU_280341_0_0_1"/>
<evidence type="ECO:0000256" key="2">
    <source>
        <dbReference type="ARBA" id="ARBA00010617"/>
    </source>
</evidence>
<dbReference type="SMART" id="SM00906">
    <property type="entry name" value="Fungal_trans"/>
    <property type="match status" value="1"/>
</dbReference>
<feature type="region of interest" description="Disordered" evidence="7">
    <location>
        <begin position="1099"/>
        <end position="1121"/>
    </location>
</feature>
<comment type="cofactor">
    <cofactor evidence="1">
        <name>heme</name>
        <dbReference type="ChEBI" id="CHEBI:30413"/>
    </cofactor>
</comment>
<dbReference type="CDD" id="cd11070">
    <property type="entry name" value="CYP56-like"/>
    <property type="match status" value="1"/>
</dbReference>
<keyword evidence="3" id="KW-0479">Metal-binding</keyword>
<dbReference type="GeneID" id="25283829"/>
<dbReference type="PROSITE" id="PS00086">
    <property type="entry name" value="CYTOCHROME_P450"/>
    <property type="match status" value="1"/>
</dbReference>
<dbReference type="Gene3D" id="1.10.630.10">
    <property type="entry name" value="Cytochrome P450"/>
    <property type="match status" value="1"/>
</dbReference>
<organism evidence="9 10">
    <name type="scientific">Exophiala aquamarina CBS 119918</name>
    <dbReference type="NCBI Taxonomy" id="1182545"/>
    <lineage>
        <taxon>Eukaryota</taxon>
        <taxon>Fungi</taxon>
        <taxon>Dikarya</taxon>
        <taxon>Ascomycota</taxon>
        <taxon>Pezizomycotina</taxon>
        <taxon>Eurotiomycetes</taxon>
        <taxon>Chaetothyriomycetidae</taxon>
        <taxon>Chaetothyriales</taxon>
        <taxon>Herpotrichiellaceae</taxon>
        <taxon>Exophiala</taxon>
    </lineage>
</organism>
<keyword evidence="10" id="KW-1185">Reference proteome</keyword>
<dbReference type="Pfam" id="PF04082">
    <property type="entry name" value="Fungal_trans"/>
    <property type="match status" value="1"/>
</dbReference>
<dbReference type="GO" id="GO:0003677">
    <property type="term" value="F:DNA binding"/>
    <property type="evidence" value="ECO:0007669"/>
    <property type="project" value="InterPro"/>
</dbReference>
<evidence type="ECO:0000256" key="1">
    <source>
        <dbReference type="ARBA" id="ARBA00001971"/>
    </source>
</evidence>
<accession>A0A072PIF6</accession>
<dbReference type="CDD" id="cd12148">
    <property type="entry name" value="fungal_TF_MHR"/>
    <property type="match status" value="1"/>
</dbReference>
<name>A0A072PIF6_9EURO</name>
<dbReference type="AlphaFoldDB" id="A0A072PIF6"/>
<dbReference type="OrthoDB" id="1470350at2759"/>
<sequence>MLWLSTVVALCVAYIAWSIVRFQANYAEAKKIGLPILSSPVNPAGALWMSTKGFLIPILSKLPFGLGEWTLRADVGWTYYPKFQVHAKYGEAFIIVSPGGNEIILAEPSAADDVTRRRTDFIKDPLMYGMLDIYGPNLDTVNGKVWDRHRKTTVPPFSEQNSALVWREAGEQAEQLLNHWCSKDQVRSTQLDVYAVALNVLCEAGFGVHSKFVDEKHASDGAEAARHLGYRECLRLLLANVVQLVILSAIQRSGLPKCLFWGKMREIGKARDEFKGYMGKLLAKEQEAFDQGDLDRHNLMSALVRAQAESQQVASINNKSSSLASAGLTEDEVYGNLFIYSLAGHDTTAGALHFAIVLLAVNPEWQDWIGEEIDAVRKADPSGLCFYEEVFPKLQRCLALIYETVRLHGPVVMMPRIVGEGPQRISLSDRERVLPPHTSVTLNFAALHTNPKYWSPDPLQFRPSRWIIPDESEGKGTRFFEPATGSYMPWNSGPRVCPGRKFSQVEFVRVVYGLFAGGTRVHLVQEPRESLEGARERAMKMVNDAKVEVTLKMADCVRLGKACGYPLKAQGDQSNDPNFLLQKIQQLEYERDHRLSPQTDRSTGLASPLTGVPLTEGIFPSPPTVERVQIFAELFLDAETFKSPSPSVLDPGMPIPKPILEMLEEPHEREYIRDRYFNTVHQWLPMISRKRLAQRVPNLYQKPDITLALLLSCMKLVTYPLVYDLRHTPLYYTAKQFFHVVQDSCLMSIHLLQAAVLIALYEIAHGAYPIGYLSVCHAVRLGMMMGLHDRKHAAQLYGPSDTWTLREEERRTWWAVVVLDRYVHSGTTGLPLAAPEPPQIDLLPCDDSSWDAGDIGANEPVFALNTTANSKYSKFASTCRASHILGRVLRHRDECDRGRGLDLSFQLSEAVQLHRALLALEASFDQAVNRDLSIVPRALLYTARMVLYTLYACNDAYNSRYLDVGIRLGEETDMQRISQDGLREVTGSVHRLALELQRAIARDIDAVSPMVAHCIFIALGEAAWHVREGAGAGGDESMSMALDTMLDVLETLNKRWKICGQSSSFYIKARDSQVLMFPFPPIARYLKILEKEEGIVPKNMPSQRGSLGPNCDREDITRLGS</sequence>
<dbReference type="GO" id="GO:0020037">
    <property type="term" value="F:heme binding"/>
    <property type="evidence" value="ECO:0007669"/>
    <property type="project" value="InterPro"/>
</dbReference>
<dbReference type="GO" id="GO:0006351">
    <property type="term" value="P:DNA-templated transcription"/>
    <property type="evidence" value="ECO:0007669"/>
    <property type="project" value="InterPro"/>
</dbReference>
<dbReference type="Proteomes" id="UP000027920">
    <property type="component" value="Unassembled WGS sequence"/>
</dbReference>
<dbReference type="InterPro" id="IPR036396">
    <property type="entry name" value="Cyt_P450_sf"/>
</dbReference>
<dbReference type="InterPro" id="IPR050121">
    <property type="entry name" value="Cytochrome_P450_monoxygenase"/>
</dbReference>
<comment type="caution">
    <text evidence="9">The sequence shown here is derived from an EMBL/GenBank/DDBJ whole genome shotgun (WGS) entry which is preliminary data.</text>
</comment>
<evidence type="ECO:0000313" key="10">
    <source>
        <dbReference type="Proteomes" id="UP000027920"/>
    </source>
</evidence>
<proteinExistence type="inferred from homology"/>
<evidence type="ECO:0000256" key="4">
    <source>
        <dbReference type="ARBA" id="ARBA00023002"/>
    </source>
</evidence>
<evidence type="ECO:0000313" key="9">
    <source>
        <dbReference type="EMBL" id="KEF55265.1"/>
    </source>
</evidence>